<keyword evidence="2" id="KW-1185">Reference proteome</keyword>
<organism evidence="1 2">
    <name type="scientific">Peronosclerospora sorghi</name>
    <dbReference type="NCBI Taxonomy" id="230839"/>
    <lineage>
        <taxon>Eukaryota</taxon>
        <taxon>Sar</taxon>
        <taxon>Stramenopiles</taxon>
        <taxon>Oomycota</taxon>
        <taxon>Peronosporomycetes</taxon>
        <taxon>Peronosporales</taxon>
        <taxon>Peronosporaceae</taxon>
        <taxon>Peronosclerospora</taxon>
    </lineage>
</organism>
<protein>
    <submittedName>
        <fullName evidence="1">Uncharacterized protein</fullName>
    </submittedName>
</protein>
<sequence length="290" mass="32638">MDNVEKNHQRDGDDDDDCEITPGYNADIQEASGMEIDSVGRQQDYQGPSSQLTHSDIGTNRTDPLFEIDDIFINEEIDAEDWNLSQALHPTSSSSFSNAIVPVQDLLNEYTTEEKGRVSKRLRIGHEQACTAYEIPTSYDDALKSPQETMWRKATQVELDALNEKDTWSVEQMKPIKKIIGTKCFFSSSETSVVKWNVSRFVLLHWDIVLCETENVTLLLYCCVSLVVTPTLACTSDACIFIKQVNKSWVYVTLYVDDLLIGAKTLEVIQDIAAEIGKNSISKYLEACVL</sequence>
<dbReference type="Proteomes" id="UP001163321">
    <property type="component" value="Chromosome 7"/>
</dbReference>
<proteinExistence type="predicted"/>
<reference evidence="1 2" key="1">
    <citation type="journal article" date="2022" name="bioRxiv">
        <title>The genome of the oomycete Peronosclerospora sorghi, a cosmopolitan pathogen of maize and sorghum, is inflated with dispersed pseudogenes.</title>
        <authorList>
            <person name="Fletcher K."/>
            <person name="Martin F."/>
            <person name="Isakeit T."/>
            <person name="Cavanaugh K."/>
            <person name="Magill C."/>
            <person name="Michelmore R."/>
        </authorList>
    </citation>
    <scope>NUCLEOTIDE SEQUENCE [LARGE SCALE GENOMIC DNA]</scope>
    <source>
        <strain evidence="1">P6</strain>
    </source>
</reference>
<comment type="caution">
    <text evidence="1">The sequence shown here is derived from an EMBL/GenBank/DDBJ whole genome shotgun (WGS) entry which is preliminary data.</text>
</comment>
<evidence type="ECO:0000313" key="2">
    <source>
        <dbReference type="Proteomes" id="UP001163321"/>
    </source>
</evidence>
<name>A0ACC0VST3_9STRA</name>
<accession>A0ACC0VST3</accession>
<dbReference type="EMBL" id="CM047586">
    <property type="protein sequence ID" value="KAI9909547.1"/>
    <property type="molecule type" value="Genomic_DNA"/>
</dbReference>
<evidence type="ECO:0000313" key="1">
    <source>
        <dbReference type="EMBL" id="KAI9909547.1"/>
    </source>
</evidence>
<gene>
    <name evidence="1" type="ORF">PsorP6_015183</name>
</gene>